<organism evidence="2 3">
    <name type="scientific">Sporothrix brasiliensis 5110</name>
    <dbReference type="NCBI Taxonomy" id="1398154"/>
    <lineage>
        <taxon>Eukaryota</taxon>
        <taxon>Fungi</taxon>
        <taxon>Dikarya</taxon>
        <taxon>Ascomycota</taxon>
        <taxon>Pezizomycotina</taxon>
        <taxon>Sordariomycetes</taxon>
        <taxon>Sordariomycetidae</taxon>
        <taxon>Ophiostomatales</taxon>
        <taxon>Ophiostomataceae</taxon>
        <taxon>Sporothrix</taxon>
    </lineage>
</organism>
<proteinExistence type="predicted"/>
<evidence type="ECO:0000313" key="3">
    <source>
        <dbReference type="Proteomes" id="UP000031575"/>
    </source>
</evidence>
<dbReference type="RefSeq" id="XP_040615484.1">
    <property type="nucleotide sequence ID" value="XM_040763592.1"/>
</dbReference>
<keyword evidence="3" id="KW-1185">Reference proteome</keyword>
<dbReference type="AlphaFoldDB" id="A0A0C2EMX3"/>
<dbReference type="OrthoDB" id="10365534at2759"/>
<dbReference type="HOGENOM" id="CLU_109934_0_0_1"/>
<gene>
    <name evidence="2" type="ORF">SPBR_05315</name>
</gene>
<dbReference type="Proteomes" id="UP000031575">
    <property type="component" value="Unassembled WGS sequence"/>
</dbReference>
<accession>A0A0C2EMX3</accession>
<dbReference type="EMBL" id="AWTV01000010">
    <property type="protein sequence ID" value="KIH87474.1"/>
    <property type="molecule type" value="Genomic_DNA"/>
</dbReference>
<feature type="region of interest" description="Disordered" evidence="1">
    <location>
        <begin position="17"/>
        <end position="41"/>
    </location>
</feature>
<reference evidence="2 3" key="1">
    <citation type="journal article" date="2014" name="BMC Genomics">
        <title>Comparative genomics of the major fungal agents of human and animal Sporotrichosis: Sporothrix schenckii and Sporothrix brasiliensis.</title>
        <authorList>
            <person name="Teixeira M.M."/>
            <person name="de Almeida L.G."/>
            <person name="Kubitschek-Barreira P."/>
            <person name="Alves F.L."/>
            <person name="Kioshima E.S."/>
            <person name="Abadio A.K."/>
            <person name="Fernandes L."/>
            <person name="Derengowski L.S."/>
            <person name="Ferreira K.S."/>
            <person name="Souza R.C."/>
            <person name="Ruiz J.C."/>
            <person name="de Andrade N.C."/>
            <person name="Paes H.C."/>
            <person name="Nicola A.M."/>
            <person name="Albuquerque P."/>
            <person name="Gerber A.L."/>
            <person name="Martins V.P."/>
            <person name="Peconick L.D."/>
            <person name="Neto A.V."/>
            <person name="Chaucanez C.B."/>
            <person name="Silva P.A."/>
            <person name="Cunha O.L."/>
            <person name="de Oliveira F.F."/>
            <person name="dos Santos T.C."/>
            <person name="Barros A.L."/>
            <person name="Soares M.A."/>
            <person name="de Oliveira L.M."/>
            <person name="Marini M.M."/>
            <person name="Villalobos-Duno H."/>
            <person name="Cunha M.M."/>
            <person name="de Hoog S."/>
            <person name="da Silveira J.F."/>
            <person name="Henrissat B."/>
            <person name="Nino-Vega G.A."/>
            <person name="Cisalpino P.S."/>
            <person name="Mora-Montes H.M."/>
            <person name="Almeida S.R."/>
            <person name="Stajich J.E."/>
            <person name="Lopes-Bezerra L.M."/>
            <person name="Vasconcelos A.T."/>
            <person name="Felipe M.S."/>
        </authorList>
    </citation>
    <scope>NUCLEOTIDE SEQUENCE [LARGE SCALE GENOMIC DNA]</scope>
    <source>
        <strain evidence="2 3">5110</strain>
    </source>
</reference>
<sequence length="219" mass="23489">MAIAAVITCTSSTKRKASADASDGDTERRKRRVWSANKPNSTSDGLLTPAVCDFNALSLGSPMPISGNGALAPVAQMDVNCQFDYPFTFDCPIRSRFKADALVGNHNGTDFIVHRNVCLGSPVPFSGNAALAPVAQMELYYPLPIDCPGQSYLTADASEGHHDDSDLFVPQNDDCLVIDVGDDGYKLPPDLERELFGPPVEELLRMDAEAAASSRPVQL</sequence>
<comment type="caution">
    <text evidence="2">The sequence shown here is derived from an EMBL/GenBank/DDBJ whole genome shotgun (WGS) entry which is preliminary data.</text>
</comment>
<evidence type="ECO:0000256" key="1">
    <source>
        <dbReference type="SAM" id="MobiDB-lite"/>
    </source>
</evidence>
<evidence type="ECO:0000313" key="2">
    <source>
        <dbReference type="EMBL" id="KIH87474.1"/>
    </source>
</evidence>
<dbReference type="VEuPathDB" id="FungiDB:SPBR_05315"/>
<name>A0A0C2EMX3_9PEZI</name>
<protein>
    <submittedName>
        <fullName evidence="2">Uncharacterized protein</fullName>
    </submittedName>
</protein>
<dbReference type="GeneID" id="63678513"/>